<evidence type="ECO:0000313" key="3">
    <source>
        <dbReference type="Proteomes" id="UP000177690"/>
    </source>
</evidence>
<dbReference type="STRING" id="1798409.A3I24_04045"/>
<dbReference type="EMBL" id="MHJL01000034">
    <property type="protein sequence ID" value="OGY66833.1"/>
    <property type="molecule type" value="Genomic_DNA"/>
</dbReference>
<dbReference type="Proteomes" id="UP000177690">
    <property type="component" value="Unassembled WGS sequence"/>
</dbReference>
<feature type="transmembrane region" description="Helical" evidence="1">
    <location>
        <begin position="12"/>
        <end position="36"/>
    </location>
</feature>
<dbReference type="InterPro" id="IPR045584">
    <property type="entry name" value="Pilin-like"/>
</dbReference>
<comment type="caution">
    <text evidence="2">The sequence shown here is derived from an EMBL/GenBank/DDBJ whole genome shotgun (WGS) entry which is preliminary data.</text>
</comment>
<keyword evidence="1" id="KW-0812">Transmembrane</keyword>
<protein>
    <recommendedName>
        <fullName evidence="4">General secretion pathway GspH domain-containing protein</fullName>
    </recommendedName>
</protein>
<accession>A0A1G1ZQ63</accession>
<dbReference type="InterPro" id="IPR012902">
    <property type="entry name" value="N_methyl_site"/>
</dbReference>
<dbReference type="SUPFAM" id="SSF54523">
    <property type="entry name" value="Pili subunits"/>
    <property type="match status" value="1"/>
</dbReference>
<reference evidence="2 3" key="1">
    <citation type="journal article" date="2016" name="Nat. Commun.">
        <title>Thousands of microbial genomes shed light on interconnected biogeochemical processes in an aquifer system.</title>
        <authorList>
            <person name="Anantharaman K."/>
            <person name="Brown C.T."/>
            <person name="Hug L.A."/>
            <person name="Sharon I."/>
            <person name="Castelle C.J."/>
            <person name="Probst A.J."/>
            <person name="Thomas B.C."/>
            <person name="Singh A."/>
            <person name="Wilkins M.J."/>
            <person name="Karaoz U."/>
            <person name="Brodie E.L."/>
            <person name="Williams K.H."/>
            <person name="Hubbard S.S."/>
            <person name="Banfield J.F."/>
        </authorList>
    </citation>
    <scope>NUCLEOTIDE SEQUENCE [LARGE SCALE GENOMIC DNA]</scope>
</reference>
<dbReference type="NCBIfam" id="TIGR02532">
    <property type="entry name" value="IV_pilin_GFxxxE"/>
    <property type="match status" value="1"/>
</dbReference>
<dbReference type="PROSITE" id="PS00409">
    <property type="entry name" value="PROKAR_NTER_METHYL"/>
    <property type="match status" value="1"/>
</dbReference>
<evidence type="ECO:0000313" key="2">
    <source>
        <dbReference type="EMBL" id="OGY66833.1"/>
    </source>
</evidence>
<evidence type="ECO:0008006" key="4">
    <source>
        <dbReference type="Google" id="ProtNLM"/>
    </source>
</evidence>
<keyword evidence="1" id="KW-1133">Transmembrane helix</keyword>
<name>A0A1G1ZQ63_9BACT</name>
<dbReference type="AlphaFoldDB" id="A0A1G1ZQ63"/>
<proteinExistence type="predicted"/>
<sequence length="158" mass="17316">MTANNANKFNRGLTLIEILISIAIIALLGTTVLLSFSGYRQRQVLESSARSLAATLRDANKKAVNQDQGKEWGVHFERAISGRDFYAVFNGPVYLTPVQLVYLPPTLRFIDPASGFKEIIFEKLTGLPSLATNIVVALTSNVAIFQTIIVDGVGKIQY</sequence>
<keyword evidence="1" id="KW-0472">Membrane</keyword>
<dbReference type="Gene3D" id="3.30.700.10">
    <property type="entry name" value="Glycoprotein, Type 4 Pilin"/>
    <property type="match status" value="1"/>
</dbReference>
<gene>
    <name evidence="2" type="ORF">A3I24_04045</name>
</gene>
<organism evidence="2 3">
    <name type="scientific">Candidatus Harrisonbacteria bacterium RIFCSPLOWO2_02_FULL_41_13b</name>
    <dbReference type="NCBI Taxonomy" id="1798409"/>
    <lineage>
        <taxon>Bacteria</taxon>
        <taxon>Candidatus Harrisoniibacteriota</taxon>
    </lineage>
</organism>
<dbReference type="Pfam" id="PF07963">
    <property type="entry name" value="N_methyl"/>
    <property type="match status" value="1"/>
</dbReference>
<evidence type="ECO:0000256" key="1">
    <source>
        <dbReference type="SAM" id="Phobius"/>
    </source>
</evidence>